<reference evidence="2 3" key="1">
    <citation type="submission" date="2021-06" db="EMBL/GenBank/DDBJ databases">
        <title>Caerostris extrusa draft genome.</title>
        <authorList>
            <person name="Kono N."/>
            <person name="Arakawa K."/>
        </authorList>
    </citation>
    <scope>NUCLEOTIDE SEQUENCE [LARGE SCALE GENOMIC DNA]</scope>
</reference>
<dbReference type="AlphaFoldDB" id="A0AAV4YDE0"/>
<keyword evidence="3" id="KW-1185">Reference proteome</keyword>
<evidence type="ECO:0000313" key="3">
    <source>
        <dbReference type="Proteomes" id="UP001054945"/>
    </source>
</evidence>
<dbReference type="Proteomes" id="UP001054945">
    <property type="component" value="Unassembled WGS sequence"/>
</dbReference>
<sequence length="184" mass="21808">MVTKIHGVVLDYQKFEIREAFDVVHISIERVDRNLHEHLQMKKLCLCDRCLISSQLIKSMNIRVLYQHCLEKFDRKEVEFLHLYVLIGVTTLFSCFLILSFTEFILVLLFGCHRNQDRRTSVVEEVYKDYTTDSVCDYICVLFPIVFFAPDNCKVSPFLLKIQLAVCFLFFNINLYTFRQIKAE</sequence>
<proteinExistence type="predicted"/>
<comment type="caution">
    <text evidence="2">The sequence shown here is derived from an EMBL/GenBank/DDBJ whole genome shotgun (WGS) entry which is preliminary data.</text>
</comment>
<feature type="transmembrane region" description="Helical" evidence="1">
    <location>
        <begin position="83"/>
        <end position="110"/>
    </location>
</feature>
<keyword evidence="1" id="KW-0812">Transmembrane</keyword>
<keyword evidence="1" id="KW-0472">Membrane</keyword>
<protein>
    <submittedName>
        <fullName evidence="2">Uncharacterized protein</fullName>
    </submittedName>
</protein>
<accession>A0AAV4YDE0</accession>
<name>A0AAV4YDE0_CAEEX</name>
<evidence type="ECO:0000256" key="1">
    <source>
        <dbReference type="SAM" id="Phobius"/>
    </source>
</evidence>
<evidence type="ECO:0000313" key="2">
    <source>
        <dbReference type="EMBL" id="GIZ04385.1"/>
    </source>
</evidence>
<keyword evidence="1" id="KW-1133">Transmembrane helix</keyword>
<gene>
    <name evidence="2" type="ORF">CEXT_392081</name>
</gene>
<feature type="transmembrane region" description="Helical" evidence="1">
    <location>
        <begin position="155"/>
        <end position="178"/>
    </location>
</feature>
<dbReference type="EMBL" id="BPLR01001727">
    <property type="protein sequence ID" value="GIZ04385.1"/>
    <property type="molecule type" value="Genomic_DNA"/>
</dbReference>
<organism evidence="2 3">
    <name type="scientific">Caerostris extrusa</name>
    <name type="common">Bark spider</name>
    <name type="synonym">Caerostris bankana</name>
    <dbReference type="NCBI Taxonomy" id="172846"/>
    <lineage>
        <taxon>Eukaryota</taxon>
        <taxon>Metazoa</taxon>
        <taxon>Ecdysozoa</taxon>
        <taxon>Arthropoda</taxon>
        <taxon>Chelicerata</taxon>
        <taxon>Arachnida</taxon>
        <taxon>Araneae</taxon>
        <taxon>Araneomorphae</taxon>
        <taxon>Entelegynae</taxon>
        <taxon>Araneoidea</taxon>
        <taxon>Araneidae</taxon>
        <taxon>Caerostris</taxon>
    </lineage>
</organism>